<dbReference type="RefSeq" id="WP_085224631.1">
    <property type="nucleotide sequence ID" value="NZ_BSQD01000002.1"/>
</dbReference>
<dbReference type="OrthoDB" id="9155176at2"/>
<sequence length="92" mass="10396">MIRKTLTASRLRDEVARRIHRMPDVIEDGVKIAVPRPQKQEPDTSGCNWTMKHFGNAIGFERTVENVLAAVRAEYNLADADDGKDIRSLFGE</sequence>
<name>A0A1X7CX26_TRICW</name>
<evidence type="ECO:0000313" key="2">
    <source>
        <dbReference type="Proteomes" id="UP000192911"/>
    </source>
</evidence>
<dbReference type="GeneID" id="95552604"/>
<evidence type="ECO:0000313" key="1">
    <source>
        <dbReference type="EMBL" id="SMF04232.1"/>
    </source>
</evidence>
<keyword evidence="2" id="KW-1185">Reference proteome</keyword>
<proteinExistence type="predicted"/>
<dbReference type="EMBL" id="FXAH01000002">
    <property type="protein sequence ID" value="SMF04232.1"/>
    <property type="molecule type" value="Genomic_DNA"/>
</dbReference>
<protein>
    <submittedName>
        <fullName evidence="1">Uncharacterized protein</fullName>
    </submittedName>
</protein>
<reference evidence="2" key="1">
    <citation type="submission" date="2017-04" db="EMBL/GenBank/DDBJ databases">
        <authorList>
            <person name="Varghese N."/>
            <person name="Submissions S."/>
        </authorList>
    </citation>
    <scope>NUCLEOTIDE SEQUENCE [LARGE SCALE GENOMIC DNA]</scope>
    <source>
        <strain evidence="2">Ballard 720</strain>
    </source>
</reference>
<gene>
    <name evidence="1" type="ORF">SAMN06295900_10272</name>
</gene>
<dbReference type="AlphaFoldDB" id="A0A1X7CX26"/>
<dbReference type="Proteomes" id="UP000192911">
    <property type="component" value="Unassembled WGS sequence"/>
</dbReference>
<organism evidence="1 2">
    <name type="scientific">Trinickia caryophylli</name>
    <name type="common">Paraburkholderia caryophylli</name>
    <dbReference type="NCBI Taxonomy" id="28094"/>
    <lineage>
        <taxon>Bacteria</taxon>
        <taxon>Pseudomonadati</taxon>
        <taxon>Pseudomonadota</taxon>
        <taxon>Betaproteobacteria</taxon>
        <taxon>Burkholderiales</taxon>
        <taxon>Burkholderiaceae</taxon>
        <taxon>Trinickia</taxon>
    </lineage>
</organism>
<accession>A0A1X7CX26</accession>